<dbReference type="GO" id="GO:0003677">
    <property type="term" value="F:DNA binding"/>
    <property type="evidence" value="ECO:0007669"/>
    <property type="project" value="InterPro"/>
</dbReference>
<gene>
    <name evidence="2" type="ORF">RRG08_009320</name>
</gene>
<evidence type="ECO:0000313" key="3">
    <source>
        <dbReference type="Proteomes" id="UP001283361"/>
    </source>
</evidence>
<evidence type="ECO:0000259" key="1">
    <source>
        <dbReference type="Pfam" id="PF05225"/>
    </source>
</evidence>
<organism evidence="2 3">
    <name type="scientific">Elysia crispata</name>
    <name type="common">lettuce slug</name>
    <dbReference type="NCBI Taxonomy" id="231223"/>
    <lineage>
        <taxon>Eukaryota</taxon>
        <taxon>Metazoa</taxon>
        <taxon>Spiralia</taxon>
        <taxon>Lophotrochozoa</taxon>
        <taxon>Mollusca</taxon>
        <taxon>Gastropoda</taxon>
        <taxon>Heterobranchia</taxon>
        <taxon>Euthyneura</taxon>
        <taxon>Panpulmonata</taxon>
        <taxon>Sacoglossa</taxon>
        <taxon>Placobranchoidea</taxon>
        <taxon>Plakobranchidae</taxon>
        <taxon>Elysia</taxon>
    </lineage>
</organism>
<dbReference type="InterPro" id="IPR007889">
    <property type="entry name" value="HTH_Psq"/>
</dbReference>
<evidence type="ECO:0000313" key="2">
    <source>
        <dbReference type="EMBL" id="KAK3774966.1"/>
    </source>
</evidence>
<dbReference type="Proteomes" id="UP001283361">
    <property type="component" value="Unassembled WGS sequence"/>
</dbReference>
<dbReference type="EMBL" id="JAWDGP010003368">
    <property type="protein sequence ID" value="KAK3774966.1"/>
    <property type="molecule type" value="Genomic_DNA"/>
</dbReference>
<proteinExistence type="predicted"/>
<reference evidence="2" key="1">
    <citation type="journal article" date="2023" name="G3 (Bethesda)">
        <title>A reference genome for the long-term kleptoplast-retaining sea slug Elysia crispata morphotype clarki.</title>
        <authorList>
            <person name="Eastman K.E."/>
            <person name="Pendleton A.L."/>
            <person name="Shaikh M.A."/>
            <person name="Suttiyut T."/>
            <person name="Ogas R."/>
            <person name="Tomko P."/>
            <person name="Gavelis G."/>
            <person name="Widhalm J.R."/>
            <person name="Wisecaver J.H."/>
        </authorList>
    </citation>
    <scope>NUCLEOTIDE SEQUENCE</scope>
    <source>
        <strain evidence="2">ECLA1</strain>
    </source>
</reference>
<dbReference type="Pfam" id="PF05225">
    <property type="entry name" value="HTH_psq"/>
    <property type="match status" value="1"/>
</dbReference>
<name>A0AAE0ZTZ2_9GAST</name>
<feature type="domain" description="HTH psq-type" evidence="1">
    <location>
        <begin position="14"/>
        <end position="52"/>
    </location>
</feature>
<sequence>MPRIYKRKTTRGASNDILERALEYMTTNNTSVRSAARDFKIDRTTFQRFVNKKKADPDAVFGYVNCRLKNMVFTPQMETDLSQQIKQLAGQFYGLSKSKVQEVAYLFAKANEQMTSTFPLNGKQTKKRASISGFHLKNETD</sequence>
<protein>
    <recommendedName>
        <fullName evidence="1">HTH psq-type domain-containing protein</fullName>
    </recommendedName>
</protein>
<dbReference type="AlphaFoldDB" id="A0AAE0ZTZ2"/>
<accession>A0AAE0ZTZ2</accession>
<comment type="caution">
    <text evidence="2">The sequence shown here is derived from an EMBL/GenBank/DDBJ whole genome shotgun (WGS) entry which is preliminary data.</text>
</comment>
<keyword evidence="3" id="KW-1185">Reference proteome</keyword>